<evidence type="ECO:0000313" key="3">
    <source>
        <dbReference type="Proteomes" id="UP000193411"/>
    </source>
</evidence>
<sequence length="170" mass="17948">MQYRNGSADSGEHNMGAASQNGPRAGFGRVALPGEPALGGPSAVGGAAEEIGIGFDGESEEGAEATRVGEVMVDAAGGQGAVIGEKEDWILGLETGCFSGSGSGSAEANQDGRCCRRRRNDRVRADQVRLQQRRWGPTRYLPREGIGKGLNDGHAGWNWIGSWMQTNRME</sequence>
<evidence type="ECO:0000313" key="2">
    <source>
        <dbReference type="EMBL" id="ORZ34150.1"/>
    </source>
</evidence>
<name>A0A1Y2HHS3_9FUNG</name>
<gene>
    <name evidence="2" type="ORF">BCR44DRAFT_1177456</name>
</gene>
<keyword evidence="3" id="KW-1185">Reference proteome</keyword>
<dbReference type="EMBL" id="MCFL01000030">
    <property type="protein sequence ID" value="ORZ34150.1"/>
    <property type="molecule type" value="Genomic_DNA"/>
</dbReference>
<protein>
    <submittedName>
        <fullName evidence="2">Uncharacterized protein</fullName>
    </submittedName>
</protein>
<feature type="region of interest" description="Disordered" evidence="1">
    <location>
        <begin position="1"/>
        <end position="45"/>
    </location>
</feature>
<reference evidence="2 3" key="1">
    <citation type="submission" date="2016-07" db="EMBL/GenBank/DDBJ databases">
        <title>Pervasive Adenine N6-methylation of Active Genes in Fungi.</title>
        <authorList>
            <consortium name="DOE Joint Genome Institute"/>
            <person name="Mondo S.J."/>
            <person name="Dannebaum R.O."/>
            <person name="Kuo R.C."/>
            <person name="Labutti K."/>
            <person name="Haridas S."/>
            <person name="Kuo A."/>
            <person name="Salamov A."/>
            <person name="Ahrendt S.R."/>
            <person name="Lipzen A."/>
            <person name="Sullivan W."/>
            <person name="Andreopoulos W.B."/>
            <person name="Clum A."/>
            <person name="Lindquist E."/>
            <person name="Daum C."/>
            <person name="Ramamoorthy G.K."/>
            <person name="Gryganskyi A."/>
            <person name="Culley D."/>
            <person name="Magnuson J.K."/>
            <person name="James T.Y."/>
            <person name="O'Malley M.A."/>
            <person name="Stajich J.E."/>
            <person name="Spatafora J.W."/>
            <person name="Visel A."/>
            <person name="Grigoriev I.V."/>
        </authorList>
    </citation>
    <scope>NUCLEOTIDE SEQUENCE [LARGE SCALE GENOMIC DNA]</scope>
    <source>
        <strain evidence="2 3">PL171</strain>
    </source>
</reference>
<dbReference type="AlphaFoldDB" id="A0A1Y2HHS3"/>
<accession>A0A1Y2HHS3</accession>
<proteinExistence type="predicted"/>
<dbReference type="Proteomes" id="UP000193411">
    <property type="component" value="Unassembled WGS sequence"/>
</dbReference>
<comment type="caution">
    <text evidence="2">The sequence shown here is derived from an EMBL/GenBank/DDBJ whole genome shotgun (WGS) entry which is preliminary data.</text>
</comment>
<evidence type="ECO:0000256" key="1">
    <source>
        <dbReference type="SAM" id="MobiDB-lite"/>
    </source>
</evidence>
<organism evidence="2 3">
    <name type="scientific">Catenaria anguillulae PL171</name>
    <dbReference type="NCBI Taxonomy" id="765915"/>
    <lineage>
        <taxon>Eukaryota</taxon>
        <taxon>Fungi</taxon>
        <taxon>Fungi incertae sedis</taxon>
        <taxon>Blastocladiomycota</taxon>
        <taxon>Blastocladiomycetes</taxon>
        <taxon>Blastocladiales</taxon>
        <taxon>Catenariaceae</taxon>
        <taxon>Catenaria</taxon>
    </lineage>
</organism>